<dbReference type="EMBL" id="ANHZ02000008">
    <property type="protein sequence ID" value="EME36827.1"/>
    <property type="molecule type" value="Genomic_DNA"/>
</dbReference>
<keyword evidence="3" id="KW-1185">Reference proteome</keyword>
<organism evidence="2 3">
    <name type="scientific">Kocuria palustris PEL</name>
    <dbReference type="NCBI Taxonomy" id="1236550"/>
    <lineage>
        <taxon>Bacteria</taxon>
        <taxon>Bacillati</taxon>
        <taxon>Actinomycetota</taxon>
        <taxon>Actinomycetes</taxon>
        <taxon>Micrococcales</taxon>
        <taxon>Micrococcaceae</taxon>
        <taxon>Kocuria</taxon>
    </lineage>
</organism>
<dbReference type="InterPro" id="IPR011990">
    <property type="entry name" value="TPR-like_helical_dom_sf"/>
</dbReference>
<dbReference type="RefSeq" id="WP_006214494.1">
    <property type="nucleotide sequence ID" value="NZ_ANHZ02000008.1"/>
</dbReference>
<gene>
    <name evidence="2" type="ORF">C884_02434</name>
</gene>
<proteinExistence type="predicted"/>
<reference evidence="2 3" key="1">
    <citation type="journal article" date="2014" name="Genome Announc.">
        <title>Draft Genome Sequence of Kocuria palustris PEL.</title>
        <authorList>
            <person name="Sharma G."/>
            <person name="Khatri I."/>
            <person name="Subramanian S."/>
        </authorList>
    </citation>
    <scope>NUCLEOTIDE SEQUENCE [LARGE SCALE GENOMIC DNA]</scope>
    <source>
        <strain evidence="2 3">PEL</strain>
    </source>
</reference>
<feature type="transmembrane region" description="Helical" evidence="1">
    <location>
        <begin position="39"/>
        <end position="56"/>
    </location>
</feature>
<protein>
    <submittedName>
        <fullName evidence="2">Tetratricopeptide repeat domain protein</fullName>
    </submittedName>
</protein>
<accession>M2WE78</accession>
<feature type="transmembrane region" description="Helical" evidence="1">
    <location>
        <begin position="16"/>
        <end position="33"/>
    </location>
</feature>
<evidence type="ECO:0000313" key="2">
    <source>
        <dbReference type="EMBL" id="EME36827.1"/>
    </source>
</evidence>
<keyword evidence="1" id="KW-0812">Transmembrane</keyword>
<dbReference type="Proteomes" id="UP000009877">
    <property type="component" value="Unassembled WGS sequence"/>
</dbReference>
<evidence type="ECO:0000256" key="1">
    <source>
        <dbReference type="SAM" id="Phobius"/>
    </source>
</evidence>
<feature type="transmembrane region" description="Helical" evidence="1">
    <location>
        <begin position="63"/>
        <end position="84"/>
    </location>
</feature>
<evidence type="ECO:0000313" key="3">
    <source>
        <dbReference type="Proteomes" id="UP000009877"/>
    </source>
</evidence>
<keyword evidence="1" id="KW-1133">Transmembrane helix</keyword>
<comment type="caution">
    <text evidence="2">The sequence shown here is derived from an EMBL/GenBank/DDBJ whole genome shotgun (WGS) entry which is preliminary data.</text>
</comment>
<name>M2WE78_9MICC</name>
<feature type="transmembrane region" description="Helical" evidence="1">
    <location>
        <begin position="90"/>
        <end position="112"/>
    </location>
</feature>
<dbReference type="STRING" id="71999.KPaMU14_08065"/>
<sequence>MSAEDVRQSRSPLRRLGWVVLAAALLSLLLLPLPSASKVWILVVVAFAGVFTLLEARAQGKALAAIMAALLALYLGLSLQRAWILLSSDVLVSKLLAIGMIVLPVLGVWALVREVVFGSRLEGLGRRLEAEGGLPEDLPRRPSGRIVREAADKDFERWAQEAEAAPGDWRSWYRLGLAYSASGDTARARRCMRDAVALSRGRAPRGPASTGD</sequence>
<dbReference type="AlphaFoldDB" id="M2WE78"/>
<keyword evidence="1" id="KW-0472">Membrane</keyword>
<dbReference type="Gene3D" id="1.25.40.10">
    <property type="entry name" value="Tetratricopeptide repeat domain"/>
    <property type="match status" value="1"/>
</dbReference>